<dbReference type="Gene3D" id="3.30.70.1820">
    <property type="entry name" value="L1 transposable element, RRM domain"/>
    <property type="match status" value="1"/>
</dbReference>
<proteinExistence type="predicted"/>
<reference evidence="3" key="1">
    <citation type="submission" date="2025-08" db="UniProtKB">
        <authorList>
            <consortium name="RefSeq"/>
        </authorList>
    </citation>
    <scope>IDENTIFICATION</scope>
    <source>
        <tissue evidence="3">Testes</tissue>
    </source>
</reference>
<evidence type="ECO:0000313" key="2">
    <source>
        <dbReference type="Proteomes" id="UP000694865"/>
    </source>
</evidence>
<feature type="non-terminal residue" evidence="3">
    <location>
        <position position="153"/>
    </location>
</feature>
<gene>
    <name evidence="3" type="primary">LOC102801500</name>
</gene>
<dbReference type="RefSeq" id="XP_006811649.1">
    <property type="nucleotide sequence ID" value="XM_006811586.1"/>
</dbReference>
<accession>A0ABM0LV58</accession>
<protein>
    <submittedName>
        <fullName evidence="3">Uncharacterized protein LOC102801500</fullName>
    </submittedName>
</protein>
<organism evidence="2 3">
    <name type="scientific">Saccoglossus kowalevskii</name>
    <name type="common">Acorn worm</name>
    <dbReference type="NCBI Taxonomy" id="10224"/>
    <lineage>
        <taxon>Eukaryota</taxon>
        <taxon>Metazoa</taxon>
        <taxon>Hemichordata</taxon>
        <taxon>Enteropneusta</taxon>
        <taxon>Harrimaniidae</taxon>
        <taxon>Saccoglossus</taxon>
    </lineage>
</organism>
<dbReference type="Proteomes" id="UP000694865">
    <property type="component" value="Unplaced"/>
</dbReference>
<sequence>MRALKSGVDDNRQKINELIEQNKQLSDKIDTMENAGDKMKAHMLRNNLIFHGIPQSGLETWEQMEELLCGFITDKLDIDGSQIEFQIVHRLTYARSRPQPIIGKFLRYKQRDEVLRAAVKLKGTEFRIREDFTPKIRDLRRKLGKFVVDARAE</sequence>
<evidence type="ECO:0000313" key="3">
    <source>
        <dbReference type="RefSeq" id="XP_006811649.1"/>
    </source>
</evidence>
<feature type="coiled-coil region" evidence="1">
    <location>
        <begin position="1"/>
        <end position="35"/>
    </location>
</feature>
<dbReference type="InterPro" id="IPR004244">
    <property type="entry name" value="Transposase_22"/>
</dbReference>
<dbReference type="GeneID" id="102801500"/>
<dbReference type="PANTHER" id="PTHR11505">
    <property type="entry name" value="L1 TRANSPOSABLE ELEMENT-RELATED"/>
    <property type="match status" value="1"/>
</dbReference>
<keyword evidence="2" id="KW-1185">Reference proteome</keyword>
<evidence type="ECO:0000256" key="1">
    <source>
        <dbReference type="SAM" id="Coils"/>
    </source>
</evidence>
<name>A0ABM0LV58_SACKO</name>
<keyword evidence="1" id="KW-0175">Coiled coil</keyword>